<dbReference type="CDD" id="cd04301">
    <property type="entry name" value="NAT_SF"/>
    <property type="match status" value="1"/>
</dbReference>
<evidence type="ECO:0000313" key="5">
    <source>
        <dbReference type="Proteomes" id="UP000269374"/>
    </source>
</evidence>
<feature type="domain" description="N-acetyltransferase" evidence="3">
    <location>
        <begin position="15"/>
        <end position="174"/>
    </location>
</feature>
<dbReference type="SUPFAM" id="SSF55729">
    <property type="entry name" value="Acyl-CoA N-acyltransferases (Nat)"/>
    <property type="match status" value="1"/>
</dbReference>
<organism evidence="4 5">
    <name type="scientific">Lactococcus allomyrinae</name>
    <dbReference type="NCBI Taxonomy" id="2419773"/>
    <lineage>
        <taxon>Bacteria</taxon>
        <taxon>Bacillati</taxon>
        <taxon>Bacillota</taxon>
        <taxon>Bacilli</taxon>
        <taxon>Lactobacillales</taxon>
        <taxon>Streptococcaceae</taxon>
        <taxon>Lactococcus</taxon>
    </lineage>
</organism>
<dbReference type="AlphaFoldDB" id="A0A387BLM7"/>
<dbReference type="InterPro" id="IPR051635">
    <property type="entry name" value="SNAT-like"/>
</dbReference>
<evidence type="ECO:0000259" key="3">
    <source>
        <dbReference type="PROSITE" id="PS51186"/>
    </source>
</evidence>
<evidence type="ECO:0000256" key="2">
    <source>
        <dbReference type="ARBA" id="ARBA00023315"/>
    </source>
</evidence>
<evidence type="ECO:0000313" key="4">
    <source>
        <dbReference type="EMBL" id="AYG01890.1"/>
    </source>
</evidence>
<proteinExistence type="predicted"/>
<reference evidence="4 5" key="1">
    <citation type="submission" date="2018-09" db="EMBL/GenBank/DDBJ databases">
        <title>Genome sequencing of strain 1JSPR-7.</title>
        <authorList>
            <person name="Heo J."/>
            <person name="Kim S.-J."/>
            <person name="Kwon S.-W."/>
        </authorList>
    </citation>
    <scope>NUCLEOTIDE SEQUENCE [LARGE SCALE GENOMIC DNA]</scope>
    <source>
        <strain evidence="4 5">1JSPR-7</strain>
    </source>
</reference>
<dbReference type="Proteomes" id="UP000269374">
    <property type="component" value="Chromosome"/>
</dbReference>
<dbReference type="InterPro" id="IPR000182">
    <property type="entry name" value="GNAT_dom"/>
</dbReference>
<dbReference type="EMBL" id="CP032627">
    <property type="protein sequence ID" value="AYG01890.1"/>
    <property type="molecule type" value="Genomic_DNA"/>
</dbReference>
<gene>
    <name evidence="4" type="ORF">D7I46_01970</name>
</gene>
<dbReference type="PROSITE" id="PS51186">
    <property type="entry name" value="GNAT"/>
    <property type="match status" value="1"/>
</dbReference>
<dbReference type="InterPro" id="IPR016181">
    <property type="entry name" value="Acyl_CoA_acyltransferase"/>
</dbReference>
<dbReference type="Gene3D" id="3.40.630.30">
    <property type="match status" value="1"/>
</dbReference>
<name>A0A387BLM7_9LACT</name>
<dbReference type="PANTHER" id="PTHR10908:SF0">
    <property type="entry name" value="SEROTONIN N-ACETYLTRANSFERASE"/>
    <property type="match status" value="1"/>
</dbReference>
<accession>A0A387BLM7</accession>
<evidence type="ECO:0000256" key="1">
    <source>
        <dbReference type="ARBA" id="ARBA00022679"/>
    </source>
</evidence>
<keyword evidence="5" id="KW-1185">Reference proteome</keyword>
<protein>
    <submittedName>
        <fullName evidence="4">N-acetyltransferase</fullName>
    </submittedName>
</protein>
<dbReference type="Pfam" id="PF13508">
    <property type="entry name" value="Acetyltransf_7"/>
    <property type="match status" value="1"/>
</dbReference>
<dbReference type="GO" id="GO:0008080">
    <property type="term" value="F:N-acetyltransferase activity"/>
    <property type="evidence" value="ECO:0007669"/>
    <property type="project" value="UniProtKB-ARBA"/>
</dbReference>
<keyword evidence="2" id="KW-0012">Acyltransferase</keyword>
<dbReference type="OrthoDB" id="9800962at2"/>
<keyword evidence="1 4" id="KW-0808">Transferase</keyword>
<sequence>MKHEKQDLSALTEKLIIENVNLSVLTEVMMIETTGFSAEEAATETAMRERIEKVQDTFLVAKTDSGKVVGFIVACASKVRYITDELFENVRKNEEADDYLLVLSLAVLPEFQHQGIAGKLLFALENVAKKQQRKAISLTCLAEKVGFYEANGYCNEGVSTSSHAREIWYNLVLELAY</sequence>
<dbReference type="KEGG" id="lact:D7I46_01970"/>
<dbReference type="PANTHER" id="PTHR10908">
    <property type="entry name" value="SEROTONIN N-ACETYLTRANSFERASE"/>
    <property type="match status" value="1"/>
</dbReference>